<dbReference type="InterPro" id="IPR011004">
    <property type="entry name" value="Trimer_LpxA-like_sf"/>
</dbReference>
<comment type="similarity">
    <text evidence="1">Belongs to the transferase hexapeptide repeat family.</text>
</comment>
<dbReference type="GO" id="GO:0005829">
    <property type="term" value="C:cytosol"/>
    <property type="evidence" value="ECO:0007669"/>
    <property type="project" value="TreeGrafter"/>
</dbReference>
<dbReference type="KEGG" id="elim:B2M23_19420"/>
<evidence type="ECO:0000313" key="4">
    <source>
        <dbReference type="EMBL" id="ARD67575.1"/>
    </source>
</evidence>
<dbReference type="InterPro" id="IPR001451">
    <property type="entry name" value="Hexapep"/>
</dbReference>
<dbReference type="RefSeq" id="WP_038351375.1">
    <property type="nucleotide sequence ID" value="NZ_CP019962.1"/>
</dbReference>
<evidence type="ECO:0000313" key="5">
    <source>
        <dbReference type="Proteomes" id="UP000192391"/>
    </source>
</evidence>
<sequence length="168" mass="18550">MNSIAKLDNFIYQVLNKKIDKMPSRVIKAVALYYPDARIRKKYLKKMGVLMGKGTYANLGLKVVPSEKDISVKIGDNVSIAPNVTFIANSAPNNGKEILKIDYIREKLIKDEMIIIENDVWIGADVTILPGIKVGKCSVIGAGSVVIKDIEPYSIYAGVPAKKIRNNK</sequence>
<evidence type="ECO:0000256" key="1">
    <source>
        <dbReference type="ARBA" id="ARBA00007274"/>
    </source>
</evidence>
<dbReference type="Gene3D" id="2.160.10.10">
    <property type="entry name" value="Hexapeptide repeat proteins"/>
    <property type="match status" value="1"/>
</dbReference>
<dbReference type="Proteomes" id="UP000192391">
    <property type="component" value="Chromosome"/>
</dbReference>
<dbReference type="EMBL" id="CP019962">
    <property type="protein sequence ID" value="ARD67575.1"/>
    <property type="molecule type" value="Genomic_DNA"/>
</dbReference>
<evidence type="ECO:0000256" key="3">
    <source>
        <dbReference type="ARBA" id="ARBA00022737"/>
    </source>
</evidence>
<dbReference type="SUPFAM" id="SSF51161">
    <property type="entry name" value="Trimeric LpxA-like enzymes"/>
    <property type="match status" value="1"/>
</dbReference>
<dbReference type="PROSITE" id="PS00101">
    <property type="entry name" value="HEXAPEP_TRANSFERASES"/>
    <property type="match status" value="1"/>
</dbReference>
<organism evidence="4 5">
    <name type="scientific">Eubacterium limosum</name>
    <dbReference type="NCBI Taxonomy" id="1736"/>
    <lineage>
        <taxon>Bacteria</taxon>
        <taxon>Bacillati</taxon>
        <taxon>Bacillota</taxon>
        <taxon>Clostridia</taxon>
        <taxon>Eubacteriales</taxon>
        <taxon>Eubacteriaceae</taxon>
        <taxon>Eubacterium</taxon>
    </lineage>
</organism>
<name>A0AAC9QXV4_EUBLI</name>
<dbReference type="AlphaFoldDB" id="A0AAC9QXV4"/>
<evidence type="ECO:0000256" key="2">
    <source>
        <dbReference type="ARBA" id="ARBA00022679"/>
    </source>
</evidence>
<gene>
    <name evidence="4" type="ORF">B2M23_19420</name>
</gene>
<dbReference type="InterPro" id="IPR018357">
    <property type="entry name" value="Hexapep_transf_CS"/>
</dbReference>
<dbReference type="PANTHER" id="PTHR23416:SF23">
    <property type="entry name" value="ACETYLTRANSFERASE C18B11.09C-RELATED"/>
    <property type="match status" value="1"/>
</dbReference>
<keyword evidence="2" id="KW-0808">Transferase</keyword>
<accession>A0AAC9QXV4</accession>
<protein>
    <submittedName>
        <fullName evidence="4">Galactoside O-acetyltransferase</fullName>
    </submittedName>
</protein>
<dbReference type="GO" id="GO:0008374">
    <property type="term" value="F:O-acyltransferase activity"/>
    <property type="evidence" value="ECO:0007669"/>
    <property type="project" value="TreeGrafter"/>
</dbReference>
<dbReference type="Pfam" id="PF00132">
    <property type="entry name" value="Hexapep"/>
    <property type="match status" value="1"/>
</dbReference>
<keyword evidence="3" id="KW-0677">Repeat</keyword>
<dbReference type="PANTHER" id="PTHR23416">
    <property type="entry name" value="SIALIC ACID SYNTHASE-RELATED"/>
    <property type="match status" value="1"/>
</dbReference>
<proteinExistence type="inferred from homology"/>
<dbReference type="InterPro" id="IPR051159">
    <property type="entry name" value="Hexapeptide_acetyltransf"/>
</dbReference>
<reference evidence="5" key="1">
    <citation type="journal article" date="2017" name="Sci. Rep.">
        <title>Determination of the Genome and Primary Transcriptome of Syngas Fermenting Eubacterium limosum ATCC 8486.</title>
        <authorList>
            <person name="Song Y."/>
            <person name="Shin J."/>
            <person name="Jeong Y."/>
            <person name="Jin S."/>
            <person name="Lee J.K."/>
            <person name="Kim D.R."/>
            <person name="Kim S.C."/>
            <person name="Cho S."/>
            <person name="Cho B.K."/>
        </authorList>
    </citation>
    <scope>NUCLEOTIDE SEQUENCE [LARGE SCALE GENOMIC DNA]</scope>
    <source>
        <strain evidence="5">ATCC 8486</strain>
    </source>
</reference>